<evidence type="ECO:0000313" key="3">
    <source>
        <dbReference type="Proteomes" id="UP000250140"/>
    </source>
</evidence>
<proteinExistence type="predicted"/>
<name>A0A8E2JRB3_9PEZI</name>
<evidence type="ECO:0000256" key="1">
    <source>
        <dbReference type="SAM" id="MobiDB-lite"/>
    </source>
</evidence>
<evidence type="ECO:0008006" key="4">
    <source>
        <dbReference type="Google" id="ProtNLM"/>
    </source>
</evidence>
<keyword evidence="3" id="KW-1185">Reference proteome</keyword>
<feature type="compositionally biased region" description="Low complexity" evidence="1">
    <location>
        <begin position="1"/>
        <end position="15"/>
    </location>
</feature>
<feature type="region of interest" description="Disordered" evidence="1">
    <location>
        <begin position="1"/>
        <end position="27"/>
    </location>
</feature>
<dbReference type="Gene3D" id="3.40.50.450">
    <property type="match status" value="1"/>
</dbReference>
<accession>A0A8E2JRB3</accession>
<dbReference type="InterPro" id="IPR039470">
    <property type="entry name" value="Nuc_deoxyri_tr2"/>
</dbReference>
<protein>
    <recommendedName>
        <fullName evidence="4">Nucleoside 2-deoxyribosyltransferase domain-containing protein</fullName>
    </recommendedName>
</protein>
<organism evidence="2 3">
    <name type="scientific">Glonium stellatum</name>
    <dbReference type="NCBI Taxonomy" id="574774"/>
    <lineage>
        <taxon>Eukaryota</taxon>
        <taxon>Fungi</taxon>
        <taxon>Dikarya</taxon>
        <taxon>Ascomycota</taxon>
        <taxon>Pezizomycotina</taxon>
        <taxon>Dothideomycetes</taxon>
        <taxon>Pleosporomycetidae</taxon>
        <taxon>Gloniales</taxon>
        <taxon>Gloniaceae</taxon>
        <taxon>Glonium</taxon>
    </lineage>
</organism>
<dbReference type="Pfam" id="PF15891">
    <property type="entry name" value="Nuc_deoxyri_tr2"/>
    <property type="match status" value="1"/>
</dbReference>
<dbReference type="Proteomes" id="UP000250140">
    <property type="component" value="Unassembled WGS sequence"/>
</dbReference>
<sequence length="182" mass="20231">MNSTNTPTSTTTPTNNPKPTPHPNFTVCKPPHVPTLRNRSIFLAGSIEMGKAIQWQRSMEEVLSPYDLTLLNPRRGNWDASLVQDISCGEFRGQVEWELDCLDACTAIVMYFDPRSKAPISLLELGLYARSGRLLVCCPVGFWRRGNVQIVCERFGVPLVETLEQLVEGVLERVGEKGVGGK</sequence>
<reference evidence="2 3" key="1">
    <citation type="journal article" date="2016" name="Nat. Commun.">
        <title>Ectomycorrhizal ecology is imprinted in the genome of the dominant symbiotic fungus Cenococcum geophilum.</title>
        <authorList>
            <consortium name="DOE Joint Genome Institute"/>
            <person name="Peter M."/>
            <person name="Kohler A."/>
            <person name="Ohm R.A."/>
            <person name="Kuo A."/>
            <person name="Krutzmann J."/>
            <person name="Morin E."/>
            <person name="Arend M."/>
            <person name="Barry K.W."/>
            <person name="Binder M."/>
            <person name="Choi C."/>
            <person name="Clum A."/>
            <person name="Copeland A."/>
            <person name="Grisel N."/>
            <person name="Haridas S."/>
            <person name="Kipfer T."/>
            <person name="LaButti K."/>
            <person name="Lindquist E."/>
            <person name="Lipzen A."/>
            <person name="Maire R."/>
            <person name="Meier B."/>
            <person name="Mihaltcheva S."/>
            <person name="Molinier V."/>
            <person name="Murat C."/>
            <person name="Poggeler S."/>
            <person name="Quandt C.A."/>
            <person name="Sperisen C."/>
            <person name="Tritt A."/>
            <person name="Tisserant E."/>
            <person name="Crous P.W."/>
            <person name="Henrissat B."/>
            <person name="Nehls U."/>
            <person name="Egli S."/>
            <person name="Spatafora J.W."/>
            <person name="Grigoriev I.V."/>
            <person name="Martin F.M."/>
        </authorList>
    </citation>
    <scope>NUCLEOTIDE SEQUENCE [LARGE SCALE GENOMIC DNA]</scope>
    <source>
        <strain evidence="2 3">CBS 207.34</strain>
    </source>
</reference>
<dbReference type="AlphaFoldDB" id="A0A8E2JRB3"/>
<dbReference type="EMBL" id="KV750035">
    <property type="protein sequence ID" value="OCL06557.1"/>
    <property type="molecule type" value="Genomic_DNA"/>
</dbReference>
<dbReference type="OrthoDB" id="2893324at2759"/>
<gene>
    <name evidence="2" type="ORF">AOQ84DRAFT_296783</name>
</gene>
<evidence type="ECO:0000313" key="2">
    <source>
        <dbReference type="EMBL" id="OCL06557.1"/>
    </source>
</evidence>